<evidence type="ECO:0000256" key="8">
    <source>
        <dbReference type="ARBA" id="ARBA00023210"/>
    </source>
</evidence>
<dbReference type="CDD" id="cd01876">
    <property type="entry name" value="YihA_EngB"/>
    <property type="match status" value="1"/>
</dbReference>
<feature type="domain" description="EngB-type G" evidence="11">
    <location>
        <begin position="24"/>
        <end position="198"/>
    </location>
</feature>
<dbReference type="SUPFAM" id="SSF52540">
    <property type="entry name" value="P-loop containing nucleoside triphosphate hydrolases"/>
    <property type="match status" value="1"/>
</dbReference>
<organism evidence="12">
    <name type="scientific">Leucothrix mucor</name>
    <dbReference type="NCBI Taxonomy" id="45248"/>
    <lineage>
        <taxon>Bacteria</taxon>
        <taxon>Pseudomonadati</taxon>
        <taxon>Pseudomonadota</taxon>
        <taxon>Gammaproteobacteria</taxon>
        <taxon>Thiotrichales</taxon>
        <taxon>Thiotrichaceae</taxon>
        <taxon>Leucothrix</taxon>
    </lineage>
</organism>
<dbReference type="Pfam" id="PF01926">
    <property type="entry name" value="MMR_HSR1"/>
    <property type="match status" value="1"/>
</dbReference>
<keyword evidence="3 10" id="KW-0132">Cell division</keyword>
<comment type="similarity">
    <text evidence="2 10">Belongs to the TRAFAC class TrmE-Era-EngA-EngB-Septin-like GTPase superfamily. EngB GTPase family.</text>
</comment>
<dbReference type="GO" id="GO:0005829">
    <property type="term" value="C:cytosol"/>
    <property type="evidence" value="ECO:0007669"/>
    <property type="project" value="TreeGrafter"/>
</dbReference>
<evidence type="ECO:0000259" key="11">
    <source>
        <dbReference type="PROSITE" id="PS51706"/>
    </source>
</evidence>
<dbReference type="InterPro" id="IPR027417">
    <property type="entry name" value="P-loop_NTPase"/>
</dbReference>
<evidence type="ECO:0000256" key="4">
    <source>
        <dbReference type="ARBA" id="ARBA00022723"/>
    </source>
</evidence>
<keyword evidence="9 10" id="KW-0131">Cell cycle</keyword>
<reference evidence="12" key="1">
    <citation type="journal article" date="2020" name="mSystems">
        <title>Genome- and Community-Level Interaction Insights into Carbon Utilization and Element Cycling Functions of Hydrothermarchaeota in Hydrothermal Sediment.</title>
        <authorList>
            <person name="Zhou Z."/>
            <person name="Liu Y."/>
            <person name="Xu W."/>
            <person name="Pan J."/>
            <person name="Luo Z.H."/>
            <person name="Li M."/>
        </authorList>
    </citation>
    <scope>NUCLEOTIDE SEQUENCE [LARGE SCALE GENOMIC DNA]</scope>
    <source>
        <strain evidence="12">HyVt-493</strain>
    </source>
</reference>
<comment type="cofactor">
    <cofactor evidence="1">
        <name>Mg(2+)</name>
        <dbReference type="ChEBI" id="CHEBI:18420"/>
    </cofactor>
</comment>
<evidence type="ECO:0000256" key="2">
    <source>
        <dbReference type="ARBA" id="ARBA00009638"/>
    </source>
</evidence>
<evidence type="ECO:0000256" key="1">
    <source>
        <dbReference type="ARBA" id="ARBA00001946"/>
    </source>
</evidence>
<evidence type="ECO:0000256" key="10">
    <source>
        <dbReference type="HAMAP-Rule" id="MF_00321"/>
    </source>
</evidence>
<keyword evidence="7 10" id="KW-0342">GTP-binding</keyword>
<name>A0A7V2SYM4_LEUMU</name>
<dbReference type="EMBL" id="DRMS01000051">
    <property type="protein sequence ID" value="HFC91442.1"/>
    <property type="molecule type" value="Genomic_DNA"/>
</dbReference>
<gene>
    <name evidence="10" type="primary">engB</name>
    <name evidence="12" type="ORF">ENJ51_01370</name>
</gene>
<evidence type="ECO:0000256" key="9">
    <source>
        <dbReference type="ARBA" id="ARBA00023306"/>
    </source>
</evidence>
<dbReference type="PANTHER" id="PTHR11649">
    <property type="entry name" value="MSS1/TRME-RELATED GTP-BINDING PROTEIN"/>
    <property type="match status" value="1"/>
</dbReference>
<protein>
    <recommendedName>
        <fullName evidence="10">Probable GTP-binding protein EngB</fullName>
    </recommendedName>
</protein>
<dbReference type="Proteomes" id="UP000885750">
    <property type="component" value="Unassembled WGS sequence"/>
</dbReference>
<sequence>MSAYYQQAHFIQSATTQSTLPAELGFEVAFAGRSNAGKSSSLNRLCQQKALARVSKTPGRTQLINFFALPQGRYLVDLPGYGYAKVPEKVKKKWQAFIESYLSTRFTLRGLVLIMDIRRPMQDYDKVMLSWAQSRNLAIHILLNKSDKFKRGKATASLLKARKELKQYTNPVSIQMFSAFKGDGVDLLRDKLDEWLYPEET</sequence>
<dbReference type="GO" id="GO:0046872">
    <property type="term" value="F:metal ion binding"/>
    <property type="evidence" value="ECO:0007669"/>
    <property type="project" value="UniProtKB-KW"/>
</dbReference>
<dbReference type="NCBIfam" id="TIGR03598">
    <property type="entry name" value="GTPase_YsxC"/>
    <property type="match status" value="1"/>
</dbReference>
<evidence type="ECO:0000256" key="6">
    <source>
        <dbReference type="ARBA" id="ARBA00022842"/>
    </source>
</evidence>
<evidence type="ECO:0000256" key="7">
    <source>
        <dbReference type="ARBA" id="ARBA00023134"/>
    </source>
</evidence>
<dbReference type="InterPro" id="IPR019987">
    <property type="entry name" value="GTP-bd_ribosome_bio_YsxC"/>
</dbReference>
<evidence type="ECO:0000256" key="3">
    <source>
        <dbReference type="ARBA" id="ARBA00022618"/>
    </source>
</evidence>
<comment type="caution">
    <text evidence="12">The sequence shown here is derived from an EMBL/GenBank/DDBJ whole genome shotgun (WGS) entry which is preliminary data.</text>
</comment>
<dbReference type="GO" id="GO:0005525">
    <property type="term" value="F:GTP binding"/>
    <property type="evidence" value="ECO:0007669"/>
    <property type="project" value="UniProtKB-UniRule"/>
</dbReference>
<keyword evidence="8 10" id="KW-0717">Septation</keyword>
<dbReference type="Gene3D" id="3.40.50.300">
    <property type="entry name" value="P-loop containing nucleotide triphosphate hydrolases"/>
    <property type="match status" value="1"/>
</dbReference>
<dbReference type="InterPro" id="IPR006073">
    <property type="entry name" value="GTP-bd"/>
</dbReference>
<dbReference type="HAMAP" id="MF_00321">
    <property type="entry name" value="GTPase_EngB"/>
    <property type="match status" value="1"/>
</dbReference>
<keyword evidence="4" id="KW-0479">Metal-binding</keyword>
<keyword evidence="6" id="KW-0460">Magnesium</keyword>
<dbReference type="InterPro" id="IPR030393">
    <property type="entry name" value="G_ENGB_dom"/>
</dbReference>
<dbReference type="PANTHER" id="PTHR11649:SF13">
    <property type="entry name" value="ENGB-TYPE G DOMAIN-CONTAINING PROTEIN"/>
    <property type="match status" value="1"/>
</dbReference>
<dbReference type="AlphaFoldDB" id="A0A7V2SYM4"/>
<dbReference type="PROSITE" id="PS51706">
    <property type="entry name" value="G_ENGB"/>
    <property type="match status" value="1"/>
</dbReference>
<accession>A0A7V2SYM4</accession>
<keyword evidence="5 10" id="KW-0547">Nucleotide-binding</keyword>
<dbReference type="FunFam" id="3.40.50.300:FF:000098">
    <property type="entry name" value="Probable GTP-binding protein EngB"/>
    <property type="match status" value="1"/>
</dbReference>
<evidence type="ECO:0000313" key="12">
    <source>
        <dbReference type="EMBL" id="HFC91442.1"/>
    </source>
</evidence>
<dbReference type="GO" id="GO:0000917">
    <property type="term" value="P:division septum assembly"/>
    <property type="evidence" value="ECO:0007669"/>
    <property type="project" value="UniProtKB-KW"/>
</dbReference>
<proteinExistence type="inferred from homology"/>
<evidence type="ECO:0000256" key="5">
    <source>
        <dbReference type="ARBA" id="ARBA00022741"/>
    </source>
</evidence>
<comment type="function">
    <text evidence="10">Necessary for normal cell division and for the maintenance of normal septation.</text>
</comment>